<name>A0AAW5VI23_9LEPT</name>
<sequence>MNKKQRRTVGSIIKVPIDNFYIYGLILHETDIVFFDSKNFENLSVNEIVELPILFRVAANSDAVLDGRWTKIGKIDLPEKFSVPVPRFIQNEINPDKFEIYLGGQIRPAKKEECKDLERCAVWSVRHIEDRIRDHYNNMPNVWVEQMRLK</sequence>
<comment type="caution">
    <text evidence="1">The sequence shown here is derived from an EMBL/GenBank/DDBJ whole genome shotgun (WGS) entry which is preliminary data.</text>
</comment>
<dbReference type="InterPro" id="IPR029278">
    <property type="entry name" value="Imm26"/>
</dbReference>
<evidence type="ECO:0000313" key="1">
    <source>
        <dbReference type="EMBL" id="MCW7517264.1"/>
    </source>
</evidence>
<dbReference type="Proteomes" id="UP000297352">
    <property type="component" value="Unassembled WGS sequence"/>
</dbReference>
<dbReference type="AlphaFoldDB" id="A0AAW5VI23"/>
<organism evidence="1 4">
    <name type="scientific">Leptospira levettii</name>
    <dbReference type="NCBI Taxonomy" id="2023178"/>
    <lineage>
        <taxon>Bacteria</taxon>
        <taxon>Pseudomonadati</taxon>
        <taxon>Spirochaetota</taxon>
        <taxon>Spirochaetia</taxon>
        <taxon>Leptospirales</taxon>
        <taxon>Leptospiraceae</taxon>
        <taxon>Leptospira</taxon>
    </lineage>
</organism>
<evidence type="ECO:0000313" key="4">
    <source>
        <dbReference type="Proteomes" id="UP001209694"/>
    </source>
</evidence>
<keyword evidence="3" id="KW-1185">Reference proteome</keyword>
<dbReference type="EMBL" id="RQGI01000063">
    <property type="protein sequence ID" value="TGL66509.1"/>
    <property type="molecule type" value="Genomic_DNA"/>
</dbReference>
<dbReference type="Proteomes" id="UP001209694">
    <property type="component" value="Unassembled WGS sequence"/>
</dbReference>
<dbReference type="Pfam" id="PF15428">
    <property type="entry name" value="Imm26"/>
    <property type="match status" value="1"/>
</dbReference>
<reference evidence="2" key="1">
    <citation type="submission" date="2018-10" db="EMBL/GenBank/DDBJ databases">
        <authorList>
            <person name="Vincent A.T."/>
            <person name="Schiettekatte O."/>
            <person name="Bourhy P."/>
            <person name="Veyrier F.J."/>
            <person name="Picardeau M."/>
        </authorList>
    </citation>
    <scope>NUCLEOTIDE SEQUENCE</scope>
    <source>
        <strain evidence="2">201702449</strain>
    </source>
</reference>
<reference evidence="3" key="2">
    <citation type="journal article" date="2019" name="PLoS Negl. Trop. Dis.">
        <title>Revisiting the worldwide diversity of Leptospira species in the environment.</title>
        <authorList>
            <person name="Vincent A.T."/>
            <person name="Schiettekatte O."/>
            <person name="Bourhy P."/>
            <person name="Veyrier F.J."/>
            <person name="Picardeau M."/>
        </authorList>
    </citation>
    <scope>NUCLEOTIDE SEQUENCE [LARGE SCALE GENOMIC DNA]</scope>
    <source>
        <strain evidence="3">201702449</strain>
    </source>
</reference>
<evidence type="ECO:0000313" key="3">
    <source>
        <dbReference type="Proteomes" id="UP000297352"/>
    </source>
</evidence>
<gene>
    <name evidence="2" type="ORF">EHQ60_18670</name>
    <name evidence="1" type="ORF">ND810_19005</name>
</gene>
<evidence type="ECO:0000313" key="2">
    <source>
        <dbReference type="EMBL" id="TGL66509.1"/>
    </source>
</evidence>
<proteinExistence type="predicted"/>
<reference evidence="1" key="3">
    <citation type="submission" date="2022-06" db="EMBL/GenBank/DDBJ databases">
        <title>Leptospira isolates from biofilms formed at urban environments.</title>
        <authorList>
            <person name="Ribeiro P.S."/>
            <person name="Sousa T."/>
            <person name="Carvalho N."/>
            <person name="Aburjaile F."/>
            <person name="Neves F."/>
            <person name="Oliveira D."/>
            <person name="Blanco L."/>
            <person name="Lima J."/>
            <person name="Costa F."/>
            <person name="Brenig B."/>
            <person name="Soares S."/>
            <person name="Ramos R."/>
            <person name="Goes-Neto A."/>
            <person name="Matiuzzi M."/>
            <person name="Azevedo V."/>
            <person name="Ristow P."/>
        </authorList>
    </citation>
    <scope>NUCLEOTIDE SEQUENCE</scope>
    <source>
        <strain evidence="1">VSF7</strain>
    </source>
</reference>
<dbReference type="EMBL" id="JAMQQD010000018">
    <property type="protein sequence ID" value="MCW7517264.1"/>
    <property type="molecule type" value="Genomic_DNA"/>
</dbReference>
<protein>
    <submittedName>
        <fullName evidence="1">Immunity 26/phosphotriesterase HocA family protein</fullName>
    </submittedName>
</protein>
<dbReference type="RefSeq" id="WP_100720930.1">
    <property type="nucleotide sequence ID" value="NZ_JAMQPS010000013.1"/>
</dbReference>
<accession>A0AAW5VI23</accession>